<evidence type="ECO:0000313" key="2">
    <source>
        <dbReference type="EMBL" id="KDR83668.1"/>
    </source>
</evidence>
<keyword evidence="1" id="KW-1133">Transmembrane helix</keyword>
<dbReference type="HOGENOM" id="CLU_028357_0_0_1"/>
<feature type="transmembrane region" description="Helical" evidence="1">
    <location>
        <begin position="20"/>
        <end position="44"/>
    </location>
</feature>
<dbReference type="EMBL" id="KL142368">
    <property type="protein sequence ID" value="KDR83668.1"/>
    <property type="molecule type" value="Genomic_DNA"/>
</dbReference>
<proteinExistence type="predicted"/>
<organism evidence="2 3">
    <name type="scientific">Galerina marginata (strain CBS 339.88)</name>
    <dbReference type="NCBI Taxonomy" id="685588"/>
    <lineage>
        <taxon>Eukaryota</taxon>
        <taxon>Fungi</taxon>
        <taxon>Dikarya</taxon>
        <taxon>Basidiomycota</taxon>
        <taxon>Agaricomycotina</taxon>
        <taxon>Agaricomycetes</taxon>
        <taxon>Agaricomycetidae</taxon>
        <taxon>Agaricales</taxon>
        <taxon>Agaricineae</taxon>
        <taxon>Strophariaceae</taxon>
        <taxon>Galerina</taxon>
    </lineage>
</organism>
<evidence type="ECO:0000313" key="3">
    <source>
        <dbReference type="Proteomes" id="UP000027222"/>
    </source>
</evidence>
<evidence type="ECO:0000256" key="1">
    <source>
        <dbReference type="SAM" id="Phobius"/>
    </source>
</evidence>
<dbReference type="AlphaFoldDB" id="A0A067TXB1"/>
<accession>A0A067TXB1</accession>
<dbReference type="PANTHER" id="PTHR37471">
    <property type="entry name" value="UNNAMED PRODUCT"/>
    <property type="match status" value="1"/>
</dbReference>
<protein>
    <recommendedName>
        <fullName evidence="4">AB hydrolase-1 domain-containing protein</fullName>
    </recommendedName>
</protein>
<dbReference type="PANTHER" id="PTHR37471:SF1">
    <property type="entry name" value="AB HYDROLASE-1 DOMAIN-CONTAINING PROTEIN"/>
    <property type="match status" value="1"/>
</dbReference>
<reference evidence="3" key="1">
    <citation type="journal article" date="2014" name="Proc. Natl. Acad. Sci. U.S.A.">
        <title>Extensive sampling of basidiomycete genomes demonstrates inadequacy of the white-rot/brown-rot paradigm for wood decay fungi.</title>
        <authorList>
            <person name="Riley R."/>
            <person name="Salamov A.A."/>
            <person name="Brown D.W."/>
            <person name="Nagy L.G."/>
            <person name="Floudas D."/>
            <person name="Held B.W."/>
            <person name="Levasseur A."/>
            <person name="Lombard V."/>
            <person name="Morin E."/>
            <person name="Otillar R."/>
            <person name="Lindquist E.A."/>
            <person name="Sun H."/>
            <person name="LaButti K.M."/>
            <person name="Schmutz J."/>
            <person name="Jabbour D."/>
            <person name="Luo H."/>
            <person name="Baker S.E."/>
            <person name="Pisabarro A.G."/>
            <person name="Walton J.D."/>
            <person name="Blanchette R.A."/>
            <person name="Henrissat B."/>
            <person name="Martin F."/>
            <person name="Cullen D."/>
            <person name="Hibbett D.S."/>
            <person name="Grigoriev I.V."/>
        </authorList>
    </citation>
    <scope>NUCLEOTIDE SEQUENCE [LARGE SCALE GENOMIC DNA]</scope>
    <source>
        <strain evidence="3">CBS 339.88</strain>
    </source>
</reference>
<dbReference type="OrthoDB" id="6431331at2759"/>
<keyword evidence="3" id="KW-1185">Reference proteome</keyword>
<gene>
    <name evidence="2" type="ORF">GALMADRAFT_235999</name>
</gene>
<dbReference type="Gene3D" id="3.40.50.1820">
    <property type="entry name" value="alpha/beta hydrolase"/>
    <property type="match status" value="1"/>
</dbReference>
<dbReference type="SUPFAM" id="SSF53474">
    <property type="entry name" value="alpha/beta-Hydrolases"/>
    <property type="match status" value="1"/>
</dbReference>
<dbReference type="InterPro" id="IPR029058">
    <property type="entry name" value="AB_hydrolase_fold"/>
</dbReference>
<dbReference type="STRING" id="685588.A0A067TXB1"/>
<feature type="transmembrane region" description="Helical" evidence="1">
    <location>
        <begin position="50"/>
        <end position="73"/>
    </location>
</feature>
<keyword evidence="1" id="KW-0812">Transmembrane</keyword>
<name>A0A067TXB1_GALM3</name>
<keyword evidence="1" id="KW-0472">Membrane</keyword>
<sequence>MVHDISEHPPARRSRDWSFYLVLFVVVVPVWSSVPLAWLFAAYSLYYSRWLSYGTTAGVLFFVSCCEVFFSLYHLHLAYRVSGPSSYGAGDPEEIQVAYLRLLKAGLAHLPEDGGDIETLLVDRPGSPAEVITQLERHDPRAVDFRHSIRTWFCKVPWSSIKLLEMQKWLYWAMYNSDLPALDLLPEIQRTALDQAIILLQKRLGCKIEEGSNPNITPMRLTIDNINILWRPLTFYAIVNSINWILRKFYTNCWDFHHGYSNGLEYFLRVPPQWHPATSPRPVVFLHGLGLGLLQYHNVITDLLNEFPDRPILVPLQPQISQDIFHPHFLKPPSRHQLADCLAGLLQELGWVTLCDGEVEQEGVDSEDEKAASPLKCGAQKGVTLLSHSNGSYLHAWILKCHPEIVARSCFVDPVTFCSWEGDVCYNFFYRPCMTGMEMIMRYFVGTELGVVNLLQRHFCWTSNSLWFEEIPHARDPHRTLFILGGKDEIVHSERVKKYLTSHGVLKNLWYDPEGRHGQALLRGGPGLTEVLRWLSEEGIDSGRTKRKTT</sequence>
<dbReference type="Proteomes" id="UP000027222">
    <property type="component" value="Unassembled WGS sequence"/>
</dbReference>
<evidence type="ECO:0008006" key="4">
    <source>
        <dbReference type="Google" id="ProtNLM"/>
    </source>
</evidence>